<accession>B8I4Q5</accession>
<keyword evidence="2" id="KW-1185">Reference proteome</keyword>
<organism evidence="1 2">
    <name type="scientific">Ruminiclostridium cellulolyticum (strain ATCC 35319 / DSM 5812 / JCM 6584 / H10)</name>
    <name type="common">Clostridium cellulolyticum</name>
    <dbReference type="NCBI Taxonomy" id="394503"/>
    <lineage>
        <taxon>Bacteria</taxon>
        <taxon>Bacillati</taxon>
        <taxon>Bacillota</taxon>
        <taxon>Clostridia</taxon>
        <taxon>Eubacteriales</taxon>
        <taxon>Oscillospiraceae</taxon>
        <taxon>Ruminiclostridium</taxon>
    </lineage>
</organism>
<dbReference type="KEGG" id="cce:Ccel_2217"/>
<dbReference type="AlphaFoldDB" id="B8I4Q5"/>
<evidence type="ECO:0000313" key="2">
    <source>
        <dbReference type="Proteomes" id="UP000001349"/>
    </source>
</evidence>
<sequence>MPWNNEFTIENEYGVLTTYSGEGISWYPNGDNSSPDAHITMLEDGSFHVSVPRQNGRFNSHIYFYIRGKAGPQEIQHVDEENVPEDYKIDGRIDLTPYLELAQRFWASAWYEE</sequence>
<name>B8I4Q5_RUMCH</name>
<dbReference type="Proteomes" id="UP000001349">
    <property type="component" value="Chromosome"/>
</dbReference>
<proteinExistence type="predicted"/>
<protein>
    <submittedName>
        <fullName evidence="1">Uncharacterized protein</fullName>
    </submittedName>
</protein>
<gene>
    <name evidence="1" type="ordered locus">Ccel_2217</name>
</gene>
<dbReference type="HOGENOM" id="CLU_2129118_0_0_9"/>
<evidence type="ECO:0000313" key="1">
    <source>
        <dbReference type="EMBL" id="ACL76559.1"/>
    </source>
</evidence>
<dbReference type="EMBL" id="CP001348">
    <property type="protein sequence ID" value="ACL76559.1"/>
    <property type="molecule type" value="Genomic_DNA"/>
</dbReference>
<reference evidence="1 2" key="1">
    <citation type="submission" date="2009-01" db="EMBL/GenBank/DDBJ databases">
        <title>Complete sequence of Clostridium cellulolyticum H10.</title>
        <authorList>
            <consortium name="US DOE Joint Genome Institute"/>
            <person name="Lucas S."/>
            <person name="Copeland A."/>
            <person name="Lapidus A."/>
            <person name="Glavina del Rio T."/>
            <person name="Dalin E."/>
            <person name="Tice H."/>
            <person name="Bruce D."/>
            <person name="Goodwin L."/>
            <person name="Pitluck S."/>
            <person name="Chertkov O."/>
            <person name="Saunders E."/>
            <person name="Brettin T."/>
            <person name="Detter J.C."/>
            <person name="Han C."/>
            <person name="Larimer F."/>
            <person name="Land M."/>
            <person name="Hauser L."/>
            <person name="Kyrpides N."/>
            <person name="Ivanova N."/>
            <person name="Zhou J."/>
            <person name="Richardson P."/>
        </authorList>
    </citation>
    <scope>NUCLEOTIDE SEQUENCE [LARGE SCALE GENOMIC DNA]</scope>
    <source>
        <strain evidence="2">ATCC 35319 / DSM 5812 / JCM 6584 / H10</strain>
    </source>
</reference>
<dbReference type="RefSeq" id="WP_015925652.1">
    <property type="nucleotide sequence ID" value="NC_011898.1"/>
</dbReference>